<keyword evidence="2" id="KW-1185">Reference proteome</keyword>
<accession>A0ACC2BQW6</accession>
<proteinExistence type="predicted"/>
<sequence>MAAGTHLSWSDEWISFCQTQLTSDPPCSSKPLDRKPLQPHTFAPANSSFSVASSFVGDTYFTGDQAATKSSVTENCKPALSILPWKASSTGTDPRFLASDEIKNNLVFGHSAQTSSSQQECFPGSLIQNLENSNDCTSMSTAMNPSLAYVEGMENLAVAERATIGELIERLRNNLHSSALSVSHPMCLTSLGMDETPNISTGFCSLEASDYMGSAVDASRRTFPIQELPVPDSQRLKPSTSVNALAEPFSRSHACKIEDVSYVESQISLNKGDIHSGILLPNDTNRISGYASTHKHAQGALSDYTPVYTSPEETESNTRGGPADSSNSKPLVSLEASVSVHPVDDSILKKQKVLHEVNLPNILQEASTFKRQDLKTLQTSAIGEPLVKKTRVTDSRVSEARTKAQRRKSENLQNAVIESMKGTSKTHEPPKQDYIHVRARRGQATDSHSLAERARREKISERMKFLQDLVPGCNKITGKALMLDEIINYVQSLQYQVEFLSMKLAAFTSRRDPNLDIVAMKQFSEALVYPSDAPQHANQKAQLHRIYRHVFQDLRSPSYVPQSNLGRECNLLGHGCQYPDAFTEVIYCFTEKIQYCHDAILADVFSDLLCFALSKREMMN</sequence>
<gene>
    <name evidence="1" type="ORF">O6H91_14G073600</name>
</gene>
<dbReference type="Proteomes" id="UP001162992">
    <property type="component" value="Chromosome 14"/>
</dbReference>
<comment type="caution">
    <text evidence="1">The sequence shown here is derived from an EMBL/GenBank/DDBJ whole genome shotgun (WGS) entry which is preliminary data.</text>
</comment>
<dbReference type="EMBL" id="CM055105">
    <property type="protein sequence ID" value="KAJ7532131.1"/>
    <property type="molecule type" value="Genomic_DNA"/>
</dbReference>
<evidence type="ECO:0000313" key="2">
    <source>
        <dbReference type="Proteomes" id="UP001162992"/>
    </source>
</evidence>
<reference evidence="2" key="1">
    <citation type="journal article" date="2024" name="Proc. Natl. Acad. Sci. U.S.A.">
        <title>Extraordinary preservation of gene collinearity over three hundred million years revealed in homosporous lycophytes.</title>
        <authorList>
            <person name="Li C."/>
            <person name="Wickell D."/>
            <person name="Kuo L.Y."/>
            <person name="Chen X."/>
            <person name="Nie B."/>
            <person name="Liao X."/>
            <person name="Peng D."/>
            <person name="Ji J."/>
            <person name="Jenkins J."/>
            <person name="Williams M."/>
            <person name="Shu S."/>
            <person name="Plott C."/>
            <person name="Barry K."/>
            <person name="Rajasekar S."/>
            <person name="Grimwood J."/>
            <person name="Han X."/>
            <person name="Sun S."/>
            <person name="Hou Z."/>
            <person name="He W."/>
            <person name="Dai G."/>
            <person name="Sun C."/>
            <person name="Schmutz J."/>
            <person name="Leebens-Mack J.H."/>
            <person name="Li F.W."/>
            <person name="Wang L."/>
        </authorList>
    </citation>
    <scope>NUCLEOTIDE SEQUENCE [LARGE SCALE GENOMIC DNA]</scope>
    <source>
        <strain evidence="2">cv. PW_Plant_1</strain>
    </source>
</reference>
<evidence type="ECO:0000313" key="1">
    <source>
        <dbReference type="EMBL" id="KAJ7532131.1"/>
    </source>
</evidence>
<name>A0ACC2BQW6_DIPCM</name>
<organism evidence="1 2">
    <name type="scientific">Diphasiastrum complanatum</name>
    <name type="common">Issler's clubmoss</name>
    <name type="synonym">Lycopodium complanatum</name>
    <dbReference type="NCBI Taxonomy" id="34168"/>
    <lineage>
        <taxon>Eukaryota</taxon>
        <taxon>Viridiplantae</taxon>
        <taxon>Streptophyta</taxon>
        <taxon>Embryophyta</taxon>
        <taxon>Tracheophyta</taxon>
        <taxon>Lycopodiopsida</taxon>
        <taxon>Lycopodiales</taxon>
        <taxon>Lycopodiaceae</taxon>
        <taxon>Lycopodioideae</taxon>
        <taxon>Diphasiastrum</taxon>
    </lineage>
</organism>
<protein>
    <submittedName>
        <fullName evidence="1">Uncharacterized protein</fullName>
    </submittedName>
</protein>